<organism evidence="9 10">
    <name type="scientific">OM182 bacterium</name>
    <dbReference type="NCBI Taxonomy" id="2510334"/>
    <lineage>
        <taxon>Bacteria</taxon>
        <taxon>Pseudomonadati</taxon>
        <taxon>Pseudomonadota</taxon>
        <taxon>Gammaproteobacteria</taxon>
        <taxon>OMG group</taxon>
        <taxon>OM182 clade</taxon>
    </lineage>
</organism>
<gene>
    <name evidence="9" type="ORF">EVA69_01255</name>
</gene>
<dbReference type="GO" id="GO:0003697">
    <property type="term" value="F:single-stranded DNA binding"/>
    <property type="evidence" value="ECO:0007669"/>
    <property type="project" value="InterPro"/>
</dbReference>
<evidence type="ECO:0000256" key="7">
    <source>
        <dbReference type="ARBA" id="ARBA00023239"/>
    </source>
</evidence>
<evidence type="ECO:0000313" key="10">
    <source>
        <dbReference type="Proteomes" id="UP000320404"/>
    </source>
</evidence>
<evidence type="ECO:0000256" key="4">
    <source>
        <dbReference type="ARBA" id="ARBA00022801"/>
    </source>
</evidence>
<dbReference type="EC" id="3.4.-.-" evidence="8"/>
<dbReference type="InterPro" id="IPR003738">
    <property type="entry name" value="SRAP"/>
</dbReference>
<evidence type="ECO:0000256" key="2">
    <source>
        <dbReference type="ARBA" id="ARBA00022670"/>
    </source>
</evidence>
<dbReference type="GO" id="GO:0008233">
    <property type="term" value="F:peptidase activity"/>
    <property type="evidence" value="ECO:0007669"/>
    <property type="project" value="UniProtKB-KW"/>
</dbReference>
<name>A0A520S643_9GAMM</name>
<protein>
    <recommendedName>
        <fullName evidence="8">Abasic site processing protein</fullName>
        <ecNumber evidence="8">3.4.-.-</ecNumber>
    </recommendedName>
</protein>
<dbReference type="AlphaFoldDB" id="A0A520S643"/>
<dbReference type="Proteomes" id="UP000320404">
    <property type="component" value="Unassembled WGS sequence"/>
</dbReference>
<dbReference type="GO" id="GO:0016829">
    <property type="term" value="F:lyase activity"/>
    <property type="evidence" value="ECO:0007669"/>
    <property type="project" value="UniProtKB-KW"/>
</dbReference>
<keyword evidence="5" id="KW-0190">Covalent protein-DNA linkage</keyword>
<evidence type="ECO:0000256" key="8">
    <source>
        <dbReference type="RuleBase" id="RU364100"/>
    </source>
</evidence>
<dbReference type="PANTHER" id="PTHR13604">
    <property type="entry name" value="DC12-RELATED"/>
    <property type="match status" value="1"/>
</dbReference>
<keyword evidence="4 8" id="KW-0378">Hydrolase</keyword>
<evidence type="ECO:0000256" key="5">
    <source>
        <dbReference type="ARBA" id="ARBA00023124"/>
    </source>
</evidence>
<keyword evidence="7" id="KW-0456">Lyase</keyword>
<reference evidence="9 10" key="1">
    <citation type="submission" date="2019-02" db="EMBL/GenBank/DDBJ databases">
        <title>Prokaryotic population dynamics and viral predation in marine succession experiment using metagenomics: the confinement effect.</title>
        <authorList>
            <person name="Haro-Moreno J.M."/>
            <person name="Rodriguez-Valera F."/>
            <person name="Lopez-Perez M."/>
        </authorList>
    </citation>
    <scope>NUCLEOTIDE SEQUENCE [LARGE SCALE GENOMIC DNA]</scope>
    <source>
        <strain evidence="9">MED-G158</strain>
    </source>
</reference>
<dbReference type="GO" id="GO:0106300">
    <property type="term" value="P:protein-DNA covalent cross-linking repair"/>
    <property type="evidence" value="ECO:0007669"/>
    <property type="project" value="InterPro"/>
</dbReference>
<proteinExistence type="inferred from homology"/>
<dbReference type="PANTHER" id="PTHR13604:SF0">
    <property type="entry name" value="ABASIC SITE PROCESSING PROTEIN HMCES"/>
    <property type="match status" value="1"/>
</dbReference>
<evidence type="ECO:0000313" key="9">
    <source>
        <dbReference type="EMBL" id="RZO77930.1"/>
    </source>
</evidence>
<dbReference type="InterPro" id="IPR036590">
    <property type="entry name" value="SRAP-like"/>
</dbReference>
<dbReference type="GO" id="GO:0006508">
    <property type="term" value="P:proteolysis"/>
    <property type="evidence" value="ECO:0007669"/>
    <property type="project" value="UniProtKB-KW"/>
</dbReference>
<keyword evidence="6" id="KW-0238">DNA-binding</keyword>
<keyword evidence="2 8" id="KW-0645">Protease</keyword>
<keyword evidence="3" id="KW-0227">DNA damage</keyword>
<evidence type="ECO:0000256" key="1">
    <source>
        <dbReference type="ARBA" id="ARBA00008136"/>
    </source>
</evidence>
<evidence type="ECO:0000256" key="6">
    <source>
        <dbReference type="ARBA" id="ARBA00023125"/>
    </source>
</evidence>
<dbReference type="Gene3D" id="3.90.1680.10">
    <property type="entry name" value="SOS response associated peptidase-like"/>
    <property type="match status" value="1"/>
</dbReference>
<sequence length="268" mass="30636">MRVWVRWIALFMAIPLLFLYKANSWDESGEEHSDFTIPPSGKAMCGRFNLIDSPEVQWLCESLGISLQASHTSHDIAPGGRIAIIHDSEGERKVSEAIWWLFLDHDTLKPNYKYASFNSRSDKLDNKRGISYKPFRESRCIIPASAFVEGLGDKKTYHMIELEDSAIAFGGLYKAHLKHDTGELVYSASIITLPPLSPQWDNIHPKSMPLMLDFEDGELINKWLDPEFVAVEEFESVLEPKIRKPMKVTRINKPSKWDPIEDAFLLKS</sequence>
<dbReference type="SUPFAM" id="SSF143081">
    <property type="entry name" value="BB1717-like"/>
    <property type="match status" value="1"/>
</dbReference>
<comment type="caution">
    <text evidence="9">The sequence shown here is derived from an EMBL/GenBank/DDBJ whole genome shotgun (WGS) entry which is preliminary data.</text>
</comment>
<dbReference type="Pfam" id="PF02586">
    <property type="entry name" value="SRAP"/>
    <property type="match status" value="1"/>
</dbReference>
<dbReference type="EMBL" id="SHAH01000009">
    <property type="protein sequence ID" value="RZO77930.1"/>
    <property type="molecule type" value="Genomic_DNA"/>
</dbReference>
<evidence type="ECO:0000256" key="3">
    <source>
        <dbReference type="ARBA" id="ARBA00022763"/>
    </source>
</evidence>
<accession>A0A520S643</accession>
<comment type="similarity">
    <text evidence="1 8">Belongs to the SOS response-associated peptidase family.</text>
</comment>